<organism evidence="1 2">
    <name type="scientific">Crocuta crocuta</name>
    <name type="common">Spotted hyena</name>
    <dbReference type="NCBI Taxonomy" id="9678"/>
    <lineage>
        <taxon>Eukaryota</taxon>
        <taxon>Metazoa</taxon>
        <taxon>Chordata</taxon>
        <taxon>Craniata</taxon>
        <taxon>Vertebrata</taxon>
        <taxon>Euteleostomi</taxon>
        <taxon>Mammalia</taxon>
        <taxon>Eutheria</taxon>
        <taxon>Laurasiatheria</taxon>
        <taxon>Carnivora</taxon>
        <taxon>Feliformia</taxon>
        <taxon>Hyaenidae</taxon>
        <taxon>Crocuta</taxon>
    </lineage>
</organism>
<comment type="caution">
    <text evidence="1">The sequence shown here is derived from an EMBL/GenBank/DDBJ whole genome shotgun (WGS) entry which is preliminary data.</text>
</comment>
<reference evidence="1 2" key="1">
    <citation type="submission" date="2019-11" db="EMBL/GenBank/DDBJ databases">
        <authorList>
            <person name="Yang C."/>
            <person name="Li F."/>
        </authorList>
    </citation>
    <scope>NUCLEOTIDE SEQUENCE [LARGE SCALE GENOMIC DNA]</scope>
    <source>
        <strain evidence="1">KB4526</strain>
        <tissue evidence="1">Muscle</tissue>
    </source>
</reference>
<dbReference type="EMBL" id="VOAJ01002531">
    <property type="protein sequence ID" value="KAF0882452.1"/>
    <property type="molecule type" value="Genomic_DNA"/>
</dbReference>
<feature type="non-terminal residue" evidence="1">
    <location>
        <position position="1"/>
    </location>
</feature>
<keyword evidence="2" id="KW-1185">Reference proteome</keyword>
<dbReference type="AlphaFoldDB" id="A0A6G1B3R3"/>
<gene>
    <name evidence="1" type="primary">Pol_178</name>
    <name evidence="1" type="ORF">FOF47_R07927</name>
</gene>
<accession>A0A6G1B3R3</accession>
<evidence type="ECO:0000313" key="1">
    <source>
        <dbReference type="EMBL" id="KAF0882452.1"/>
    </source>
</evidence>
<feature type="non-terminal residue" evidence="1">
    <location>
        <position position="72"/>
    </location>
</feature>
<proteinExistence type="predicted"/>
<sequence>FLTTLFTIAKIWKQHKCPLVDEWIKKIWYVYNIYVSKKKKKNETLPFVTTSMDREGIMLSEISQRQIPHVFT</sequence>
<evidence type="ECO:0000313" key="2">
    <source>
        <dbReference type="Proteomes" id="UP000475037"/>
    </source>
</evidence>
<name>A0A6G1B3R3_CROCR</name>
<protein>
    <submittedName>
        <fullName evidence="1">LORF2 protein</fullName>
    </submittedName>
</protein>
<dbReference type="Proteomes" id="UP000475037">
    <property type="component" value="Unassembled WGS sequence"/>
</dbReference>